<dbReference type="OrthoDB" id="5292888at2"/>
<dbReference type="AlphaFoldDB" id="A0A4P7A2R6"/>
<sequence length="61" mass="7049">MGLFVDQTNRYKISEIKPDKGCDLMKYQICKAAVEDAKGITKVHTDLWRSTYKVIVSLWVN</sequence>
<evidence type="ECO:0000313" key="1">
    <source>
        <dbReference type="EMBL" id="QBP42944.1"/>
    </source>
</evidence>
<keyword evidence="2" id="KW-1185">Reference proteome</keyword>
<organism evidence="1 2">
    <name type="scientific">Paenisporosarcina antarctica</name>
    <dbReference type="NCBI Taxonomy" id="417367"/>
    <lineage>
        <taxon>Bacteria</taxon>
        <taxon>Bacillati</taxon>
        <taxon>Bacillota</taxon>
        <taxon>Bacilli</taxon>
        <taxon>Bacillales</taxon>
        <taxon>Caryophanaceae</taxon>
        <taxon>Paenisporosarcina</taxon>
    </lineage>
</organism>
<dbReference type="Proteomes" id="UP000294292">
    <property type="component" value="Chromosome"/>
</dbReference>
<reference evidence="1 2" key="1">
    <citation type="submission" date="2019-03" db="EMBL/GenBank/DDBJ databases">
        <title>Complete genome sequence of Paenisporosarcina antarctica CGMCC 1.6503T.</title>
        <authorList>
            <person name="Rong J.-C."/>
            <person name="Chi N.-Y."/>
            <person name="Zhang Q.-F."/>
        </authorList>
    </citation>
    <scope>NUCLEOTIDE SEQUENCE [LARGE SCALE GENOMIC DNA]</scope>
    <source>
        <strain evidence="1 2">CGMCC 1.6503</strain>
    </source>
</reference>
<proteinExistence type="predicted"/>
<dbReference type="RefSeq" id="WP_134211673.1">
    <property type="nucleotide sequence ID" value="NZ_CP038015.1"/>
</dbReference>
<gene>
    <name evidence="1" type="ORF">E2636_18160</name>
</gene>
<evidence type="ECO:0000313" key="2">
    <source>
        <dbReference type="Proteomes" id="UP000294292"/>
    </source>
</evidence>
<dbReference type="EMBL" id="CP038015">
    <property type="protein sequence ID" value="QBP42944.1"/>
    <property type="molecule type" value="Genomic_DNA"/>
</dbReference>
<protein>
    <submittedName>
        <fullName evidence="1">Uncharacterized protein</fullName>
    </submittedName>
</protein>
<accession>A0A4P7A2R6</accession>
<dbReference type="KEGG" id="panc:E2636_18160"/>
<name>A0A4P7A2R6_9BACL</name>